<name>A0A411YJ95_9ACTN</name>
<evidence type="ECO:0000256" key="1">
    <source>
        <dbReference type="SAM" id="MobiDB-lite"/>
    </source>
</evidence>
<reference evidence="2 3" key="1">
    <citation type="submission" date="2019-01" db="EMBL/GenBank/DDBJ databases">
        <title>Egibacter rhizosphaerae EGI 80759T.</title>
        <authorList>
            <person name="Chen D.-D."/>
            <person name="Tian Y."/>
            <person name="Jiao J.-Y."/>
            <person name="Zhang X.-T."/>
            <person name="Zhang Y.-G."/>
            <person name="Zhang Y."/>
            <person name="Xiao M."/>
            <person name="Shu W.-S."/>
            <person name="Li W.-J."/>
        </authorList>
    </citation>
    <scope>NUCLEOTIDE SEQUENCE [LARGE SCALE GENOMIC DNA]</scope>
    <source>
        <strain evidence="2 3">EGI 80759</strain>
    </source>
</reference>
<dbReference type="AlphaFoldDB" id="A0A411YJ95"/>
<feature type="compositionally biased region" description="Basic and acidic residues" evidence="1">
    <location>
        <begin position="1"/>
        <end position="11"/>
    </location>
</feature>
<gene>
    <name evidence="2" type="ORF">ER308_18035</name>
</gene>
<dbReference type="EMBL" id="CP036402">
    <property type="protein sequence ID" value="QBI21283.1"/>
    <property type="molecule type" value="Genomic_DNA"/>
</dbReference>
<feature type="compositionally biased region" description="Acidic residues" evidence="1">
    <location>
        <begin position="18"/>
        <end position="31"/>
    </location>
</feature>
<feature type="region of interest" description="Disordered" evidence="1">
    <location>
        <begin position="1"/>
        <end position="33"/>
    </location>
</feature>
<accession>A0A411YJ95</accession>
<dbReference type="Proteomes" id="UP000291469">
    <property type="component" value="Chromosome"/>
</dbReference>
<dbReference type="OrthoDB" id="5192284at2"/>
<evidence type="ECO:0000313" key="3">
    <source>
        <dbReference type="Proteomes" id="UP000291469"/>
    </source>
</evidence>
<organism evidence="2 3">
    <name type="scientific">Egibacter rhizosphaerae</name>
    <dbReference type="NCBI Taxonomy" id="1670831"/>
    <lineage>
        <taxon>Bacteria</taxon>
        <taxon>Bacillati</taxon>
        <taxon>Actinomycetota</taxon>
        <taxon>Nitriliruptoria</taxon>
        <taxon>Egibacterales</taxon>
        <taxon>Egibacteraceae</taxon>
        <taxon>Egibacter</taxon>
    </lineage>
</organism>
<evidence type="ECO:0000313" key="2">
    <source>
        <dbReference type="EMBL" id="QBI21283.1"/>
    </source>
</evidence>
<keyword evidence="3" id="KW-1185">Reference proteome</keyword>
<protein>
    <submittedName>
        <fullName evidence="2">Uncharacterized protein</fullName>
    </submittedName>
</protein>
<proteinExistence type="predicted"/>
<sequence length="200" mass="21929">MHVFEGAREEFGGTSSVDEIEEESLDREDAGDSWWPDMVDGRCEHEQVTAELEAHFAELAGSVPMPEPDPNIEPGMAVTGLPAYLETGIEVDYEAISFGELLGTFHVTPVPREVSVDWGDGSVDGPVEAEDGPWPDGELTHAYNDVADLTVGVLQEWDAYWEYEDGEPGVIGDHSGVVRGLQSYSDLGLEVHEIRARRVE</sequence>
<dbReference type="KEGG" id="erz:ER308_18035"/>